<dbReference type="RefSeq" id="WP_141849340.1">
    <property type="nucleotide sequence ID" value="NZ_BAAAPR010000001.1"/>
</dbReference>
<evidence type="ECO:0000256" key="1">
    <source>
        <dbReference type="SAM" id="MobiDB-lite"/>
    </source>
</evidence>
<protein>
    <submittedName>
        <fullName evidence="3">Putative membrane protein (TIGR02234 family)</fullName>
    </submittedName>
</protein>
<dbReference type="OrthoDB" id="4868082at2"/>
<evidence type="ECO:0000313" key="4">
    <source>
        <dbReference type="Proteomes" id="UP000317893"/>
    </source>
</evidence>
<proteinExistence type="predicted"/>
<dbReference type="InterPro" id="IPR019051">
    <property type="entry name" value="Trp_biosyn_TM_oprn/chp"/>
</dbReference>
<dbReference type="AlphaFoldDB" id="A0A542E424"/>
<keyword evidence="2" id="KW-0812">Transmembrane</keyword>
<feature type="region of interest" description="Disordered" evidence="1">
    <location>
        <begin position="108"/>
        <end position="128"/>
    </location>
</feature>
<organism evidence="3 4">
    <name type="scientific">Lapillicoccus jejuensis</name>
    <dbReference type="NCBI Taxonomy" id="402171"/>
    <lineage>
        <taxon>Bacteria</taxon>
        <taxon>Bacillati</taxon>
        <taxon>Actinomycetota</taxon>
        <taxon>Actinomycetes</taxon>
        <taxon>Micrococcales</taxon>
        <taxon>Intrasporangiaceae</taxon>
        <taxon>Lapillicoccus</taxon>
    </lineage>
</organism>
<sequence>MTAWLTKRRAAPLLLVPALAVVLLATRTWVTGRSGDAVLAGRSLSVTGDQAAPGLVALGLVALAAGVAVLTTGRRLRLVSAVLLTLAALGTLALTLTIVRDPTAALAAGAGPGGSPSGGVGGTTRSATGATTPGALTVWPWPALVAALLLTVVGAVTTAAGRGWDGLSSRFERSGEDAPADAPERRSAWDELSEGRDPTDGEA</sequence>
<name>A0A542E424_9MICO</name>
<evidence type="ECO:0000256" key="2">
    <source>
        <dbReference type="SAM" id="Phobius"/>
    </source>
</evidence>
<feature type="transmembrane region" description="Helical" evidence="2">
    <location>
        <begin position="52"/>
        <end position="71"/>
    </location>
</feature>
<comment type="caution">
    <text evidence="3">The sequence shown here is derived from an EMBL/GenBank/DDBJ whole genome shotgun (WGS) entry which is preliminary data.</text>
</comment>
<evidence type="ECO:0000313" key="3">
    <source>
        <dbReference type="EMBL" id="TQJ10067.1"/>
    </source>
</evidence>
<keyword evidence="2" id="KW-1133">Transmembrane helix</keyword>
<feature type="compositionally biased region" description="Gly residues" evidence="1">
    <location>
        <begin position="110"/>
        <end position="122"/>
    </location>
</feature>
<dbReference type="Pfam" id="PF09534">
    <property type="entry name" value="Trp_oprn_chp"/>
    <property type="match status" value="1"/>
</dbReference>
<feature type="region of interest" description="Disordered" evidence="1">
    <location>
        <begin position="166"/>
        <end position="203"/>
    </location>
</feature>
<feature type="transmembrane region" description="Helical" evidence="2">
    <location>
        <begin position="78"/>
        <end position="99"/>
    </location>
</feature>
<keyword evidence="4" id="KW-1185">Reference proteome</keyword>
<reference evidence="3 4" key="1">
    <citation type="submission" date="2019-06" db="EMBL/GenBank/DDBJ databases">
        <title>Sequencing the genomes of 1000 actinobacteria strains.</title>
        <authorList>
            <person name="Klenk H.-P."/>
        </authorList>
    </citation>
    <scope>NUCLEOTIDE SEQUENCE [LARGE SCALE GENOMIC DNA]</scope>
    <source>
        <strain evidence="3 4">DSM 18607</strain>
    </source>
</reference>
<feature type="transmembrane region" description="Helical" evidence="2">
    <location>
        <begin position="141"/>
        <end position="164"/>
    </location>
</feature>
<feature type="compositionally biased region" description="Basic and acidic residues" evidence="1">
    <location>
        <begin position="170"/>
        <end position="203"/>
    </location>
</feature>
<dbReference type="EMBL" id="VFMN01000001">
    <property type="protein sequence ID" value="TQJ10067.1"/>
    <property type="molecule type" value="Genomic_DNA"/>
</dbReference>
<dbReference type="Proteomes" id="UP000317893">
    <property type="component" value="Unassembled WGS sequence"/>
</dbReference>
<keyword evidence="2" id="KW-0472">Membrane</keyword>
<gene>
    <name evidence="3" type="ORF">FB458_3185</name>
</gene>
<accession>A0A542E424</accession>